<reference evidence="2 3" key="1">
    <citation type="submission" date="2014-06" db="EMBL/GenBank/DDBJ databases">
        <authorList>
            <person name="Swart Estienne"/>
        </authorList>
    </citation>
    <scope>NUCLEOTIDE SEQUENCE [LARGE SCALE GENOMIC DNA]</scope>
    <source>
        <strain evidence="2 3">130c</strain>
    </source>
</reference>
<evidence type="ECO:0000256" key="1">
    <source>
        <dbReference type="SAM" id="Phobius"/>
    </source>
</evidence>
<dbReference type="EMBL" id="CCKQ01013778">
    <property type="protein sequence ID" value="CDW85481.1"/>
    <property type="molecule type" value="Genomic_DNA"/>
</dbReference>
<evidence type="ECO:0000313" key="2">
    <source>
        <dbReference type="EMBL" id="CDW85481.1"/>
    </source>
</evidence>
<organism evidence="2 3">
    <name type="scientific">Stylonychia lemnae</name>
    <name type="common">Ciliate</name>
    <dbReference type="NCBI Taxonomy" id="5949"/>
    <lineage>
        <taxon>Eukaryota</taxon>
        <taxon>Sar</taxon>
        <taxon>Alveolata</taxon>
        <taxon>Ciliophora</taxon>
        <taxon>Intramacronucleata</taxon>
        <taxon>Spirotrichea</taxon>
        <taxon>Stichotrichia</taxon>
        <taxon>Sporadotrichida</taxon>
        <taxon>Oxytrichidae</taxon>
        <taxon>Stylonychinae</taxon>
        <taxon>Stylonychia</taxon>
    </lineage>
</organism>
<feature type="transmembrane region" description="Helical" evidence="1">
    <location>
        <begin position="92"/>
        <end position="123"/>
    </location>
</feature>
<proteinExistence type="predicted"/>
<feature type="transmembrane region" description="Helical" evidence="1">
    <location>
        <begin position="220"/>
        <end position="244"/>
    </location>
</feature>
<dbReference type="OrthoDB" id="10651553at2759"/>
<gene>
    <name evidence="2" type="primary">Contig4006.g4289</name>
    <name evidence="2" type="ORF">STYLEM_14559</name>
</gene>
<dbReference type="GO" id="GO:0016020">
    <property type="term" value="C:membrane"/>
    <property type="evidence" value="ECO:0007669"/>
    <property type="project" value="InterPro"/>
</dbReference>
<dbReference type="InterPro" id="IPR005344">
    <property type="entry name" value="TMEM33/Pom33"/>
</dbReference>
<keyword evidence="1" id="KW-1133">Transmembrane helix</keyword>
<keyword evidence="3" id="KW-1185">Reference proteome</keyword>
<keyword evidence="1" id="KW-0472">Membrane</keyword>
<protein>
    <recommendedName>
        <fullName evidence="4">Transmembrane protein</fullName>
    </recommendedName>
</protein>
<sequence>MNYDWTNDLAYKEYTKNYKPTNQADEKDQLEMIKRNYYQLNIDKDFESAFEFEDESKRRAYFTYCQFFGNLGALAEFNDHSKQGLPFKIKMWMYLLFLLALPLSNLTYFLPIMQIIAICMSVSSRHDGMSALLTKWAKLFMEEEAMNLAFLFMMLFCGQLIRYLFYLCLAIYSFVEVCQWGKQILRQNQNATGVVLLKSFIEYGDIYRVELVQLKNHIEVFIGFGSIIFMFTGKVAPIFPVLYWQYLRLKYVVNYFTRHSFTQFDEKILHRAFPGPLYPTIVGNFKRLVQYLINYRQEQAVEEKEDDDQNKNWEGVTCLQQKWNCYCLSIQSLSKSNLHKSSARRVANQKKIQKYEYQKELIKINEQIDYEKQQEIIQQIRQKPKSSYFKSVDRDFYFQVKSIIIHQQKQQEMKQKDHIKQSGHYKPDYKILERKVGNQVQYDVPDIKEAIIEKLQLKKRSRDIKCCNRILRTLENQEKIKTQGLIRGRNQSKTMNQNSPTMMSPQISQAIIQQPTASIQHVPHISTTQPYTEGLNNTATNLQGSLLQSPNQVPQLQHQSNSQRKTKVLYFRRNKNFSYSNIYISPDYHMVLEKDDGIKPRISIQNSNLPMSPSASSRVNIKNRFSVDETNKDLSRVYNRYQEIDDQLLNNQSQLFNKSTQNQLNQSQLNQMRTSQYVGSEQLMNQVNSKYERLRDFVKMDKMLSREQHKPMLKQDPNPQSQNISSNLKGALEIYGYTAESPQPMLEPAEVKERLFNQRKDIGIMGFEKISARGMRNSIYSLDTKIPIGPKTIEYDNIEKSYKRLSNFRNPERGTMQFSYEKPVDLEDLNNSQELYQQIIKHKKDIGYLKKLFIKKGVLSSREELA</sequence>
<evidence type="ECO:0000313" key="3">
    <source>
        <dbReference type="Proteomes" id="UP000039865"/>
    </source>
</evidence>
<dbReference type="Proteomes" id="UP000039865">
    <property type="component" value="Unassembled WGS sequence"/>
</dbReference>
<dbReference type="AlphaFoldDB" id="A0A078AU29"/>
<dbReference type="Pfam" id="PF03661">
    <property type="entry name" value="TMEM33_Pom33"/>
    <property type="match status" value="1"/>
</dbReference>
<keyword evidence="1" id="KW-0812">Transmembrane</keyword>
<name>A0A078AU29_STYLE</name>
<evidence type="ECO:0008006" key="4">
    <source>
        <dbReference type="Google" id="ProtNLM"/>
    </source>
</evidence>
<dbReference type="InParanoid" id="A0A078AU29"/>
<feature type="transmembrane region" description="Helical" evidence="1">
    <location>
        <begin position="148"/>
        <end position="175"/>
    </location>
</feature>
<accession>A0A078AU29</accession>